<evidence type="ECO:0000256" key="2">
    <source>
        <dbReference type="ARBA" id="ARBA00022737"/>
    </source>
</evidence>
<evidence type="ECO:0000256" key="3">
    <source>
        <dbReference type="ARBA" id="ARBA00022884"/>
    </source>
</evidence>
<sequence>MSYSPVANQNLIGKKRTHSDYNSDTMENKRIKNEAALSKVLHIRQIAHDATESDLRVLGTPFGTVKNVLHMRSKNQAFLEMDSIDSAKTLINYYQYTTPTIRNMPVFIQFSQHQELRTNQQQPKEESANGVDSYEANGCVLKVIVTNIMYPVNIDVLKEVFQRCGELQKMVTFIRNDQFHALIQYANPKEASAAKTLFDRQNIYNGCNTLHVEFSKMTELTVKYNNEKMRDFTKPDVAIAQMGAMQPQMNPGMLPVPASFPPQMFQQNLGFTGNFPHHMMGNLSPNSQISYQPHMVSHNMGNQRQGSVLLVSHLNEEKINCDDLFILFGHYGDVLRVKILFNKKNTALIQFTDASQSTTALQNLNNVTLYEQEMRVSRSKHDNVNMPKAEDEGKELTKEYVNSPLHRFKKPGSKNFKNIFPPICTLHLSNIPESVSEEEIKEMFTEYGGTINNFRFFPKDRRMALIQLSTIEEALVCLIKLHNKKLNESSHLRVSFAKDEMSQQ</sequence>
<feature type="compositionally biased region" description="Polar residues" evidence="5">
    <location>
        <begin position="1"/>
        <end position="11"/>
    </location>
</feature>
<evidence type="ECO:0000256" key="1">
    <source>
        <dbReference type="ARBA" id="ARBA00022553"/>
    </source>
</evidence>
<keyword evidence="3 4" id="KW-0694">RNA-binding</keyword>
<dbReference type="PANTHER" id="PTHR15592">
    <property type="entry name" value="MATRIN 3/NUCLEAR PROTEIN 220-RELATED"/>
    <property type="match status" value="1"/>
</dbReference>
<dbReference type="CDD" id="cd12425">
    <property type="entry name" value="RRM4_PTBP1_like"/>
    <property type="match status" value="1"/>
</dbReference>
<keyword evidence="8" id="KW-1185">Reference proteome</keyword>
<dbReference type="InterPro" id="IPR006536">
    <property type="entry name" value="HnRNP-L/PTB"/>
</dbReference>
<dbReference type="Gene3D" id="3.30.70.330">
    <property type="match status" value="4"/>
</dbReference>
<dbReference type="GO" id="GO:0005634">
    <property type="term" value="C:nucleus"/>
    <property type="evidence" value="ECO:0007669"/>
    <property type="project" value="InterPro"/>
</dbReference>
<keyword evidence="2" id="KW-0677">Repeat</keyword>
<protein>
    <recommendedName>
        <fullName evidence="6">RRM domain-containing protein</fullName>
    </recommendedName>
</protein>
<dbReference type="PROSITE" id="PS50102">
    <property type="entry name" value="RRM"/>
    <property type="match status" value="3"/>
</dbReference>
<dbReference type="GO" id="GO:0003723">
    <property type="term" value="F:RNA binding"/>
    <property type="evidence" value="ECO:0007669"/>
    <property type="project" value="UniProtKB-UniRule"/>
</dbReference>
<dbReference type="RefSeq" id="XP_066933328.1">
    <property type="nucleotide sequence ID" value="XM_067077227.1"/>
</dbReference>
<organism evidence="7 8">
    <name type="scientific">Clytia hemisphaerica</name>
    <dbReference type="NCBI Taxonomy" id="252671"/>
    <lineage>
        <taxon>Eukaryota</taxon>
        <taxon>Metazoa</taxon>
        <taxon>Cnidaria</taxon>
        <taxon>Hydrozoa</taxon>
        <taxon>Hydroidolina</taxon>
        <taxon>Leptothecata</taxon>
        <taxon>Obeliida</taxon>
        <taxon>Clytiidae</taxon>
        <taxon>Clytia</taxon>
    </lineage>
</organism>
<dbReference type="InterPro" id="IPR000504">
    <property type="entry name" value="RRM_dom"/>
</dbReference>
<dbReference type="AlphaFoldDB" id="A0A7M5XJC4"/>
<dbReference type="EnsemblMetazoa" id="CLYHEMT024565.1">
    <property type="protein sequence ID" value="CLYHEMP024565.1"/>
    <property type="gene ID" value="CLYHEMG024565"/>
</dbReference>
<feature type="region of interest" description="Disordered" evidence="5">
    <location>
        <begin position="1"/>
        <end position="23"/>
    </location>
</feature>
<dbReference type="OrthoDB" id="296632at2759"/>
<dbReference type="GO" id="GO:0006397">
    <property type="term" value="P:mRNA processing"/>
    <property type="evidence" value="ECO:0007669"/>
    <property type="project" value="InterPro"/>
</dbReference>
<dbReference type="InterPro" id="IPR021790">
    <property type="entry name" value="PTBP1-like_RRM2"/>
</dbReference>
<keyword evidence="1" id="KW-0597">Phosphoprotein</keyword>
<dbReference type="Pfam" id="PF00076">
    <property type="entry name" value="RRM_1"/>
    <property type="match status" value="1"/>
</dbReference>
<dbReference type="NCBIfam" id="TIGR01649">
    <property type="entry name" value="hnRNP-L_PTB"/>
    <property type="match status" value="1"/>
</dbReference>
<name>A0A7M5XJC4_9CNID</name>
<feature type="domain" description="RRM" evidence="6">
    <location>
        <begin position="39"/>
        <end position="113"/>
    </location>
</feature>
<feature type="domain" description="RRM" evidence="6">
    <location>
        <begin position="307"/>
        <end position="381"/>
    </location>
</feature>
<dbReference type="CDD" id="cd12423">
    <property type="entry name" value="RRM3_PTBP1_like"/>
    <property type="match status" value="1"/>
</dbReference>
<proteinExistence type="predicted"/>
<evidence type="ECO:0000256" key="4">
    <source>
        <dbReference type="PROSITE-ProRule" id="PRU00176"/>
    </source>
</evidence>
<dbReference type="Pfam" id="PF13893">
    <property type="entry name" value="RRM_5"/>
    <property type="match status" value="2"/>
</dbReference>
<feature type="domain" description="RRM" evidence="6">
    <location>
        <begin position="424"/>
        <end position="499"/>
    </location>
</feature>
<reference evidence="7" key="1">
    <citation type="submission" date="2021-01" db="UniProtKB">
        <authorList>
            <consortium name="EnsemblMetazoa"/>
        </authorList>
    </citation>
    <scope>IDENTIFICATION</scope>
</reference>
<evidence type="ECO:0000259" key="6">
    <source>
        <dbReference type="PROSITE" id="PS50102"/>
    </source>
</evidence>
<dbReference type="Proteomes" id="UP000594262">
    <property type="component" value="Unplaced"/>
</dbReference>
<dbReference type="InterPro" id="IPR012677">
    <property type="entry name" value="Nucleotide-bd_a/b_plait_sf"/>
</dbReference>
<dbReference type="SUPFAM" id="SSF54928">
    <property type="entry name" value="RNA-binding domain, RBD"/>
    <property type="match status" value="4"/>
</dbReference>
<dbReference type="SMART" id="SM00360">
    <property type="entry name" value="RRM"/>
    <property type="match status" value="4"/>
</dbReference>
<dbReference type="Pfam" id="PF11835">
    <property type="entry name" value="RRM_8"/>
    <property type="match status" value="1"/>
</dbReference>
<dbReference type="FunFam" id="3.30.70.330:FF:000341">
    <property type="entry name" value="Hephaestus, isoform C"/>
    <property type="match status" value="1"/>
</dbReference>
<dbReference type="InterPro" id="IPR035979">
    <property type="entry name" value="RBD_domain_sf"/>
</dbReference>
<evidence type="ECO:0000313" key="7">
    <source>
        <dbReference type="EnsemblMetazoa" id="CLYHEMP024565.1"/>
    </source>
</evidence>
<dbReference type="GeneID" id="136820990"/>
<accession>A0A7M5XJC4</accession>
<dbReference type="CDD" id="cd12421">
    <property type="entry name" value="RRM1_PTBP1_hnRNPL_like"/>
    <property type="match status" value="1"/>
</dbReference>
<evidence type="ECO:0000256" key="5">
    <source>
        <dbReference type="SAM" id="MobiDB-lite"/>
    </source>
</evidence>
<evidence type="ECO:0000313" key="8">
    <source>
        <dbReference type="Proteomes" id="UP000594262"/>
    </source>
</evidence>